<accession>R3U984</accession>
<dbReference type="Gene3D" id="3.40.50.150">
    <property type="entry name" value="Vaccinia Virus protein VP39"/>
    <property type="match status" value="1"/>
</dbReference>
<dbReference type="GO" id="GO:0008168">
    <property type="term" value="F:methyltransferase activity"/>
    <property type="evidence" value="ECO:0007669"/>
    <property type="project" value="UniProtKB-KW"/>
</dbReference>
<dbReference type="EMBL" id="AJAT01000003">
    <property type="protein sequence ID" value="EOL50023.1"/>
    <property type="molecule type" value="Genomic_DNA"/>
</dbReference>
<evidence type="ECO:0000313" key="1">
    <source>
        <dbReference type="EMBL" id="EOL50023.1"/>
    </source>
</evidence>
<dbReference type="PANTHER" id="PTHR35276:SF1">
    <property type="entry name" value="TRNA (MNM(5)S(2)U34)-METHYLTRANSFERASE, CHLOROPLASTIC"/>
    <property type="match status" value="1"/>
</dbReference>
<dbReference type="HOGENOM" id="CLU_079190_1_0_9"/>
<dbReference type="eggNOG" id="COG0144">
    <property type="taxonomic scope" value="Bacteria"/>
</dbReference>
<dbReference type="AlphaFoldDB" id="R3U984"/>
<keyword evidence="1" id="KW-0808">Transferase</keyword>
<reference evidence="1 2" key="1">
    <citation type="submission" date="2013-02" db="EMBL/GenBank/DDBJ databases">
        <title>The Genome Sequence of Enterococcus phoeniculicola BAA-412.</title>
        <authorList>
            <consortium name="The Broad Institute Genome Sequencing Platform"/>
            <consortium name="The Broad Institute Genome Sequencing Center for Infectious Disease"/>
            <person name="Earl A.M."/>
            <person name="Gilmore M.S."/>
            <person name="Lebreton F."/>
            <person name="Walker B."/>
            <person name="Young S.K."/>
            <person name="Zeng Q."/>
            <person name="Gargeya S."/>
            <person name="Fitzgerald M."/>
            <person name="Haas B."/>
            <person name="Abouelleil A."/>
            <person name="Alvarado L."/>
            <person name="Arachchi H.M."/>
            <person name="Berlin A.M."/>
            <person name="Chapman S.B."/>
            <person name="Dewar J."/>
            <person name="Goldberg J."/>
            <person name="Griggs A."/>
            <person name="Gujja S."/>
            <person name="Hansen M."/>
            <person name="Howarth C."/>
            <person name="Imamovic A."/>
            <person name="Larimer J."/>
            <person name="McCowan C."/>
            <person name="Murphy C."/>
            <person name="Neiman D."/>
            <person name="Pearson M."/>
            <person name="Priest M."/>
            <person name="Roberts A."/>
            <person name="Saif S."/>
            <person name="Shea T."/>
            <person name="Sisk P."/>
            <person name="Sykes S."/>
            <person name="Wortman J."/>
            <person name="Nusbaum C."/>
            <person name="Birren B."/>
        </authorList>
    </citation>
    <scope>NUCLEOTIDE SEQUENCE [LARGE SCALE GENOMIC DNA]</scope>
    <source>
        <strain evidence="1 2">ATCC BAA-412</strain>
    </source>
</reference>
<dbReference type="PANTHER" id="PTHR35276">
    <property type="entry name" value="S-ADENOSYL-L-METHIONINE-DEPENDENT METHYLTRANSFERASES SUPERFAMILY PROTEIN"/>
    <property type="match status" value="1"/>
</dbReference>
<evidence type="ECO:0000313" key="2">
    <source>
        <dbReference type="Proteomes" id="UP000013785"/>
    </source>
</evidence>
<keyword evidence="2" id="KW-1185">Reference proteome</keyword>
<protein>
    <submittedName>
        <fullName evidence="1">rRNA methylase</fullName>
    </submittedName>
</protein>
<dbReference type="Pfam" id="PF06962">
    <property type="entry name" value="rRNA_methylase"/>
    <property type="match status" value="1"/>
</dbReference>
<dbReference type="InterPro" id="IPR010719">
    <property type="entry name" value="MnmM_MeTrfase"/>
</dbReference>
<dbReference type="InterPro" id="IPR029063">
    <property type="entry name" value="SAM-dependent_MTases_sf"/>
</dbReference>
<organism evidence="1 2">
    <name type="scientific">Enterococcus phoeniculicola ATCC BAA-412</name>
    <dbReference type="NCBI Taxonomy" id="1158610"/>
    <lineage>
        <taxon>Bacteria</taxon>
        <taxon>Bacillati</taxon>
        <taxon>Bacillota</taxon>
        <taxon>Bacilli</taxon>
        <taxon>Lactobacillales</taxon>
        <taxon>Enterococcaceae</taxon>
        <taxon>Enterococcus</taxon>
    </lineage>
</organism>
<dbReference type="GO" id="GO:0032259">
    <property type="term" value="P:methylation"/>
    <property type="evidence" value="ECO:0007669"/>
    <property type="project" value="UniProtKB-KW"/>
</dbReference>
<dbReference type="SUPFAM" id="SSF53335">
    <property type="entry name" value="S-adenosyl-L-methionine-dependent methyltransferases"/>
    <property type="match status" value="1"/>
</dbReference>
<comment type="caution">
    <text evidence="1">The sequence shown here is derived from an EMBL/GenBank/DDBJ whole genome shotgun (WGS) entry which is preliminary data.</text>
</comment>
<keyword evidence="1" id="KW-0489">Methyltransferase</keyword>
<proteinExistence type="predicted"/>
<dbReference type="Proteomes" id="UP000013785">
    <property type="component" value="Unassembled WGS sequence"/>
</dbReference>
<dbReference type="RefSeq" id="WP_010766758.1">
    <property type="nucleotide sequence ID" value="NZ_ASWE01000007.1"/>
</dbReference>
<dbReference type="PATRIC" id="fig|1158610.3.peg.48"/>
<dbReference type="OrthoDB" id="9792989at2"/>
<name>R3U984_9ENTE</name>
<gene>
    <name evidence="1" type="ORF">UC3_00071</name>
</gene>
<sequence>MLQTALHFSHTLLKEIIQPGDLVIDATMGNGFDTLFLAELVGKTGKVYSFDIQEQALLTTRKKLVESGLDTRVKLFLQGHETIGEILNLDVPVKAAIFNLGYLPKSDKSIITLPNTTKRALDEILLRLTPRGRLLIVAYYGHDGGMDELSMVRNYCESLPQEQFNVLNYQFINQKNQPPILFCIERKKKSE</sequence>
<dbReference type="STRING" id="154621.RV11_GL002624"/>